<name>A0A1F6XK37_9BACT</name>
<dbReference type="STRING" id="1801773.A3A03_03900"/>
<reference evidence="1 2" key="1">
    <citation type="journal article" date="2016" name="Nat. Commun.">
        <title>Thousands of microbial genomes shed light on interconnected biogeochemical processes in an aquifer system.</title>
        <authorList>
            <person name="Anantharaman K."/>
            <person name="Brown C.T."/>
            <person name="Hug L.A."/>
            <person name="Sharon I."/>
            <person name="Castelle C.J."/>
            <person name="Probst A.J."/>
            <person name="Thomas B.C."/>
            <person name="Singh A."/>
            <person name="Wilkins M.J."/>
            <person name="Karaoz U."/>
            <person name="Brodie E.L."/>
            <person name="Williams K.H."/>
            <person name="Hubbard S.S."/>
            <person name="Banfield J.F."/>
        </authorList>
    </citation>
    <scope>NUCLEOTIDE SEQUENCE [LARGE SCALE GENOMIC DNA]</scope>
</reference>
<dbReference type="Proteomes" id="UP000176629">
    <property type="component" value="Unassembled WGS sequence"/>
</dbReference>
<proteinExistence type="predicted"/>
<organism evidence="1 2">
    <name type="scientific">Candidatus Nomurabacteria bacterium RIFCSPLOWO2_01_FULL_40_18</name>
    <dbReference type="NCBI Taxonomy" id="1801773"/>
    <lineage>
        <taxon>Bacteria</taxon>
        <taxon>Candidatus Nomuraibacteriota</taxon>
    </lineage>
</organism>
<evidence type="ECO:0000313" key="2">
    <source>
        <dbReference type="Proteomes" id="UP000176629"/>
    </source>
</evidence>
<gene>
    <name evidence="1" type="ORF">A3A03_03900</name>
</gene>
<dbReference type="EMBL" id="MFUX01000024">
    <property type="protein sequence ID" value="OGI94408.1"/>
    <property type="molecule type" value="Genomic_DNA"/>
</dbReference>
<accession>A0A1F6XK37</accession>
<evidence type="ECO:0000313" key="1">
    <source>
        <dbReference type="EMBL" id="OGI94408.1"/>
    </source>
</evidence>
<dbReference type="AlphaFoldDB" id="A0A1F6XK37"/>
<comment type="caution">
    <text evidence="1">The sequence shown here is derived from an EMBL/GenBank/DDBJ whole genome shotgun (WGS) entry which is preliminary data.</text>
</comment>
<protein>
    <submittedName>
        <fullName evidence="1">Uncharacterized protein</fullName>
    </submittedName>
</protein>
<sequence>MIFQATYGIIPINKLVRDAVPAGPVSHRKQKPTSLFMKKFIVVIGYLNEALDVECARALNKLGTHDVRMFVIEAALRFAEEHVNGIDAFVTPLDTHSTISGIGMIPPEQCRNGLEMGKAIWSYLAPKFPCSHFFILTKPGEEGDVPKSPQVHVFGLNDSKEEFAKYVQGVLATSAYIKATPPPTPATVGQSYGGPPPAVILRIEPTPHPMFPGAPEECPKCGTVGVKNGNMRKCLNCGESF</sequence>